<keyword evidence="2" id="KW-1185">Reference proteome</keyword>
<evidence type="ECO:0000313" key="2">
    <source>
        <dbReference type="Proteomes" id="UP000608420"/>
    </source>
</evidence>
<name>A0ABQ1VW82_9BACL</name>
<dbReference type="RefSeq" id="WP_229717029.1">
    <property type="nucleotide sequence ID" value="NZ_BMIW01000016.1"/>
</dbReference>
<organism evidence="1 2">
    <name type="scientific">Paenibacillus aceti</name>
    <dbReference type="NCBI Taxonomy" id="1820010"/>
    <lineage>
        <taxon>Bacteria</taxon>
        <taxon>Bacillati</taxon>
        <taxon>Bacillota</taxon>
        <taxon>Bacilli</taxon>
        <taxon>Bacillales</taxon>
        <taxon>Paenibacillaceae</taxon>
        <taxon>Paenibacillus</taxon>
    </lineage>
</organism>
<dbReference type="Proteomes" id="UP000608420">
    <property type="component" value="Unassembled WGS sequence"/>
</dbReference>
<reference evidence="2" key="1">
    <citation type="journal article" date="2019" name="Int. J. Syst. Evol. Microbiol.">
        <title>The Global Catalogue of Microorganisms (GCM) 10K type strain sequencing project: providing services to taxonomists for standard genome sequencing and annotation.</title>
        <authorList>
            <consortium name="The Broad Institute Genomics Platform"/>
            <consortium name="The Broad Institute Genome Sequencing Center for Infectious Disease"/>
            <person name="Wu L."/>
            <person name="Ma J."/>
        </authorList>
    </citation>
    <scope>NUCLEOTIDE SEQUENCE [LARGE SCALE GENOMIC DNA]</scope>
    <source>
        <strain evidence="2">CGMCC 1.15420</strain>
    </source>
</reference>
<sequence>MMTKKRCLFCDEIVATKPEGDYDRYMSCSCAPGGSYRLRRDSYEPINSLPHPQKRGMLHIVSAYIRELTDRDEEMSLSVEDLESIVNSPTIPVTIDNKANRLLQYLYRHAEGAGESVIIHPLASNYNLTYSPNLQELVFIIDKLRNEQLIIREGTSFQLTEQGWREAAAIQGGKKLKPCTILIADDEDLSTEWQERLLPIIEQYGYLPRLLTHANTRTPSSEKYSLERIAESKLIIADLTSQSPEMQLTAGYALGLNIPVIWTVNSRNADHILPISIKEIRPIVWDTAEELAVILQQRLS</sequence>
<protein>
    <submittedName>
        <fullName evidence="1">Uncharacterized protein</fullName>
    </submittedName>
</protein>
<evidence type="ECO:0000313" key="1">
    <source>
        <dbReference type="EMBL" id="GGG01925.1"/>
    </source>
</evidence>
<comment type="caution">
    <text evidence="1">The sequence shown here is derived from an EMBL/GenBank/DDBJ whole genome shotgun (WGS) entry which is preliminary data.</text>
</comment>
<dbReference type="EMBL" id="BMIW01000016">
    <property type="protein sequence ID" value="GGG01925.1"/>
    <property type="molecule type" value="Genomic_DNA"/>
</dbReference>
<accession>A0ABQ1VW82</accession>
<proteinExistence type="predicted"/>
<gene>
    <name evidence="1" type="ORF">GCM10010913_24550</name>
</gene>